<dbReference type="Proteomes" id="UP000263377">
    <property type="component" value="Unassembled WGS sequence"/>
</dbReference>
<keyword evidence="2" id="KW-1185">Reference proteome</keyword>
<protein>
    <recommendedName>
        <fullName evidence="3">DivIVA domain-containing protein</fullName>
    </recommendedName>
</protein>
<dbReference type="RefSeq" id="WP_117484972.1">
    <property type="nucleotide sequence ID" value="NZ_QVIG01000001.1"/>
</dbReference>
<dbReference type="AlphaFoldDB" id="A0A372ZMN9"/>
<sequence length="71" mass="8003">MSASPEFRGFDLVRRGYDREQVDHYLRALSGAVSLPPVPAFQIRWRGYDREQVDARIADLLRGGGNRGGRA</sequence>
<evidence type="ECO:0008006" key="3">
    <source>
        <dbReference type="Google" id="ProtNLM"/>
    </source>
</evidence>
<name>A0A372ZMN9_9ACTN</name>
<evidence type="ECO:0000313" key="1">
    <source>
        <dbReference type="EMBL" id="RGD56515.1"/>
    </source>
</evidence>
<proteinExistence type="predicted"/>
<dbReference type="EMBL" id="QVIG01000001">
    <property type="protein sequence ID" value="RGD56515.1"/>
    <property type="molecule type" value="Genomic_DNA"/>
</dbReference>
<comment type="caution">
    <text evidence="1">The sequence shown here is derived from an EMBL/GenBank/DDBJ whole genome shotgun (WGS) entry which is preliminary data.</text>
</comment>
<accession>A0A372ZMN9</accession>
<organism evidence="1 2">
    <name type="scientific">Kitasatospora xanthocidica</name>
    <dbReference type="NCBI Taxonomy" id="83382"/>
    <lineage>
        <taxon>Bacteria</taxon>
        <taxon>Bacillati</taxon>
        <taxon>Actinomycetota</taxon>
        <taxon>Actinomycetes</taxon>
        <taxon>Kitasatosporales</taxon>
        <taxon>Streptomycetaceae</taxon>
        <taxon>Kitasatospora</taxon>
    </lineage>
</organism>
<evidence type="ECO:0000313" key="2">
    <source>
        <dbReference type="Proteomes" id="UP000263377"/>
    </source>
</evidence>
<reference evidence="1 2" key="1">
    <citation type="submission" date="2018-08" db="EMBL/GenBank/DDBJ databases">
        <title>Diversity &amp; Physiological Properties of Lignin-Decomposing Actinobacteria from Soil.</title>
        <authorList>
            <person name="Roh S.G."/>
            <person name="Kim S.B."/>
        </authorList>
    </citation>
    <scope>NUCLEOTIDE SEQUENCE [LARGE SCALE GENOMIC DNA]</scope>
    <source>
        <strain evidence="1 2">MMS17-GH009</strain>
    </source>
</reference>
<gene>
    <name evidence="1" type="ORF">DR950_00750</name>
</gene>